<evidence type="ECO:0000313" key="3">
    <source>
        <dbReference type="Proteomes" id="UP000230750"/>
    </source>
</evidence>
<dbReference type="Gene3D" id="3.40.50.300">
    <property type="entry name" value="P-loop containing nucleotide triphosphate hydrolases"/>
    <property type="match status" value="1"/>
</dbReference>
<gene>
    <name evidence="2" type="ORF">BSL78_07384</name>
</gene>
<reference evidence="2 3" key="1">
    <citation type="journal article" date="2017" name="PLoS Biol.">
        <title>The sea cucumber genome provides insights into morphological evolution and visceral regeneration.</title>
        <authorList>
            <person name="Zhang X."/>
            <person name="Sun L."/>
            <person name="Yuan J."/>
            <person name="Sun Y."/>
            <person name="Gao Y."/>
            <person name="Zhang L."/>
            <person name="Li S."/>
            <person name="Dai H."/>
            <person name="Hamel J.F."/>
            <person name="Liu C."/>
            <person name="Yu Y."/>
            <person name="Liu S."/>
            <person name="Lin W."/>
            <person name="Guo K."/>
            <person name="Jin S."/>
            <person name="Xu P."/>
            <person name="Storey K.B."/>
            <person name="Huan P."/>
            <person name="Zhang T."/>
            <person name="Zhou Y."/>
            <person name="Zhang J."/>
            <person name="Lin C."/>
            <person name="Li X."/>
            <person name="Xing L."/>
            <person name="Huo D."/>
            <person name="Sun M."/>
            <person name="Wang L."/>
            <person name="Mercier A."/>
            <person name="Li F."/>
            <person name="Yang H."/>
            <person name="Xiang J."/>
        </authorList>
    </citation>
    <scope>NUCLEOTIDE SEQUENCE [LARGE SCALE GENOMIC DNA]</scope>
    <source>
        <strain evidence="2">Shaxun</strain>
        <tissue evidence="2">Muscle</tissue>
    </source>
</reference>
<dbReference type="InterPro" id="IPR015894">
    <property type="entry name" value="Guanylate-bd_N"/>
</dbReference>
<sequence length="351" mass="38940">MAVDKAVPLCLPDNHTWDAEEQCIHINEGAPRNKLQLCEEGLNILKSIDHSVVVVCITGPVRSGKSFLLSQIQNGGRFDVHHGTTSKTTGIWIASPECTVMRNGHPARLIFLDTEGLGSLNTSDGNEDNTWERKLLALSLLLSSYFIFNSQGTPSYDDLLKLGFLASFSEFVKKAKLPQRRGRPTPHQSNTSLPDFLWLIRDAILQPELKNKPCTWSNYIKETILQNRNASSPDQRNQIRNSMIDTFGEIDAESLPFPSIDRVVIQTLDSPEGISNLDPTFNDALQHITAKIIESANVKMEGGKVLKGRDLADLLQAYVNVLNTPNGIIDVESAWDCLTAAKEAESFILMK</sequence>
<dbReference type="EMBL" id="MRZV01000203">
    <property type="protein sequence ID" value="PIK55724.1"/>
    <property type="molecule type" value="Genomic_DNA"/>
</dbReference>
<dbReference type="SUPFAM" id="SSF52540">
    <property type="entry name" value="P-loop containing nucleoside triphosphate hydrolases"/>
    <property type="match status" value="1"/>
</dbReference>
<dbReference type="Proteomes" id="UP000230750">
    <property type="component" value="Unassembled WGS sequence"/>
</dbReference>
<accession>A0A2G8L647</accession>
<evidence type="ECO:0000313" key="2">
    <source>
        <dbReference type="EMBL" id="PIK55724.1"/>
    </source>
</evidence>
<protein>
    <recommendedName>
        <fullName evidence="1">Guanylate-binding protein N-terminal domain-containing protein</fullName>
    </recommendedName>
</protein>
<name>A0A2G8L647_STIJA</name>
<organism evidence="2 3">
    <name type="scientific">Stichopus japonicus</name>
    <name type="common">Sea cucumber</name>
    <dbReference type="NCBI Taxonomy" id="307972"/>
    <lineage>
        <taxon>Eukaryota</taxon>
        <taxon>Metazoa</taxon>
        <taxon>Echinodermata</taxon>
        <taxon>Eleutherozoa</taxon>
        <taxon>Echinozoa</taxon>
        <taxon>Holothuroidea</taxon>
        <taxon>Aspidochirotacea</taxon>
        <taxon>Aspidochirotida</taxon>
        <taxon>Stichopodidae</taxon>
        <taxon>Apostichopus</taxon>
    </lineage>
</organism>
<proteinExistence type="predicted"/>
<dbReference type="Pfam" id="PF02263">
    <property type="entry name" value="GBP"/>
    <property type="match status" value="1"/>
</dbReference>
<feature type="domain" description="Guanylate-binding protein N-terminal" evidence="1">
    <location>
        <begin position="33"/>
        <end position="300"/>
    </location>
</feature>
<keyword evidence="3" id="KW-1185">Reference proteome</keyword>
<dbReference type="GO" id="GO:0005525">
    <property type="term" value="F:GTP binding"/>
    <property type="evidence" value="ECO:0007669"/>
    <property type="project" value="InterPro"/>
</dbReference>
<dbReference type="AlphaFoldDB" id="A0A2G8L647"/>
<dbReference type="InterPro" id="IPR027417">
    <property type="entry name" value="P-loop_NTPase"/>
</dbReference>
<dbReference type="OrthoDB" id="2135133at2759"/>
<comment type="caution">
    <text evidence="2">The sequence shown here is derived from an EMBL/GenBank/DDBJ whole genome shotgun (WGS) entry which is preliminary data.</text>
</comment>
<dbReference type="PANTHER" id="PTHR10751">
    <property type="entry name" value="GUANYLATE BINDING PROTEIN"/>
    <property type="match status" value="1"/>
</dbReference>
<evidence type="ECO:0000259" key="1">
    <source>
        <dbReference type="Pfam" id="PF02263"/>
    </source>
</evidence>
<dbReference type="GO" id="GO:0003924">
    <property type="term" value="F:GTPase activity"/>
    <property type="evidence" value="ECO:0007669"/>
    <property type="project" value="InterPro"/>
</dbReference>